<organism evidence="3">
    <name type="scientific">Culex tarsalis</name>
    <name type="common">Encephalitis mosquito</name>
    <dbReference type="NCBI Taxonomy" id="7177"/>
    <lineage>
        <taxon>Eukaryota</taxon>
        <taxon>Metazoa</taxon>
        <taxon>Ecdysozoa</taxon>
        <taxon>Arthropoda</taxon>
        <taxon>Hexapoda</taxon>
        <taxon>Insecta</taxon>
        <taxon>Pterygota</taxon>
        <taxon>Neoptera</taxon>
        <taxon>Endopterygota</taxon>
        <taxon>Diptera</taxon>
        <taxon>Nematocera</taxon>
        <taxon>Culicoidea</taxon>
        <taxon>Culicidae</taxon>
        <taxon>Culicinae</taxon>
        <taxon>Culicini</taxon>
        <taxon>Culex</taxon>
        <taxon>Culex</taxon>
    </lineage>
</organism>
<reference evidence="3" key="1">
    <citation type="submission" date="2017-01" db="EMBL/GenBank/DDBJ databases">
        <title>A deep insight into the sialotranscriptome of adult male and female Cluex tarsalis mosquitoes.</title>
        <authorList>
            <person name="Ribeiro J.M."/>
            <person name="Moreira F."/>
            <person name="Bernard K.A."/>
            <person name="Calvo E."/>
        </authorList>
    </citation>
    <scope>NUCLEOTIDE SEQUENCE</scope>
    <source>
        <strain evidence="3">Kern County</strain>
        <tissue evidence="3">Salivary glands</tissue>
    </source>
</reference>
<proteinExistence type="predicted"/>
<evidence type="ECO:0000256" key="2">
    <source>
        <dbReference type="SAM" id="SignalP"/>
    </source>
</evidence>
<accession>A0A1Q3G543</accession>
<name>A0A1Q3G543_CULTA</name>
<keyword evidence="2" id="KW-0732">Signal</keyword>
<protein>
    <submittedName>
        <fullName evidence="3">Putative conserved secreted protein</fullName>
    </submittedName>
</protein>
<sequence>MFPRGVPTLALLVLALAASGALFYEVEAIPLAHPAEEQGFFATIWTSIFSASESNEKDDDDYGDLNNSTTTVPEETEAGVAIGVVPLNTTTTFATETVEENTRAARVKRATHKIPESVVIPGNGSVNYFRY</sequence>
<dbReference type="EMBL" id="GFDL01000128">
    <property type="protein sequence ID" value="JAV34917.1"/>
    <property type="molecule type" value="Transcribed_RNA"/>
</dbReference>
<dbReference type="AlphaFoldDB" id="A0A1Q3G543"/>
<evidence type="ECO:0000313" key="3">
    <source>
        <dbReference type="EMBL" id="JAV34917.1"/>
    </source>
</evidence>
<evidence type="ECO:0000256" key="1">
    <source>
        <dbReference type="SAM" id="MobiDB-lite"/>
    </source>
</evidence>
<feature type="region of interest" description="Disordered" evidence="1">
    <location>
        <begin position="54"/>
        <end position="77"/>
    </location>
</feature>
<feature type="chain" id="PRO_5012659340" evidence="2">
    <location>
        <begin position="29"/>
        <end position="131"/>
    </location>
</feature>
<feature type="signal peptide" evidence="2">
    <location>
        <begin position="1"/>
        <end position="28"/>
    </location>
</feature>